<feature type="transmembrane region" description="Helical" evidence="2">
    <location>
        <begin position="20"/>
        <end position="40"/>
    </location>
</feature>
<feature type="domain" description="Bacterial sugar transferase" evidence="3">
    <location>
        <begin position="12"/>
        <end position="203"/>
    </location>
</feature>
<dbReference type="Pfam" id="PF02397">
    <property type="entry name" value="Bac_transf"/>
    <property type="match status" value="1"/>
</dbReference>
<name>A0ABP8Y291_9MICO</name>
<evidence type="ECO:0000259" key="3">
    <source>
        <dbReference type="Pfam" id="PF02397"/>
    </source>
</evidence>
<keyword evidence="5" id="KW-1185">Reference proteome</keyword>
<dbReference type="InterPro" id="IPR003362">
    <property type="entry name" value="Bact_transf"/>
</dbReference>
<reference evidence="5" key="1">
    <citation type="journal article" date="2019" name="Int. J. Syst. Evol. Microbiol.">
        <title>The Global Catalogue of Microorganisms (GCM) 10K type strain sequencing project: providing services to taxonomists for standard genome sequencing and annotation.</title>
        <authorList>
            <consortium name="The Broad Institute Genomics Platform"/>
            <consortium name="The Broad Institute Genome Sequencing Center for Infectious Disease"/>
            <person name="Wu L."/>
            <person name="Ma J."/>
        </authorList>
    </citation>
    <scope>NUCLEOTIDE SEQUENCE [LARGE SCALE GENOMIC DNA]</scope>
    <source>
        <strain evidence="5">JCM 18961</strain>
    </source>
</reference>
<keyword evidence="2" id="KW-0472">Membrane</keyword>
<dbReference type="PANTHER" id="PTHR30576:SF20">
    <property type="entry name" value="QUINOVOSAMINEPHOSPHOTRANSFERAE-RELATED"/>
    <property type="match status" value="1"/>
</dbReference>
<accession>A0ABP8Y291</accession>
<gene>
    <name evidence="4" type="primary">wlbG</name>
    <name evidence="4" type="ORF">GCM10025782_16140</name>
</gene>
<keyword evidence="2" id="KW-1133">Transmembrane helix</keyword>
<sequence>MSTPAAPPDRAKRLLDLAVAVPALVVLSPVLLAIAVAVRVDSRGPALFRQERVGLGGEVFRLHKFRSMRASHDGALVSPTGDSRVTRVGQFLRRTKLDELPQLIDVATGHMSLVGPRPEVPRYAALWDPEQARVILSVRPGITDPVSIAFRHESDLLAAAEDPEAHYRDVLLPQKAAMYVDYVEHRTLPGDLRILLQTVAAVVRD</sequence>
<dbReference type="Proteomes" id="UP001500556">
    <property type="component" value="Unassembled WGS sequence"/>
</dbReference>
<evidence type="ECO:0000256" key="2">
    <source>
        <dbReference type="SAM" id="Phobius"/>
    </source>
</evidence>
<proteinExistence type="inferred from homology"/>
<protein>
    <submittedName>
        <fullName evidence="4">O-antigen biosynthesis protein WlbG</fullName>
    </submittedName>
</protein>
<evidence type="ECO:0000313" key="5">
    <source>
        <dbReference type="Proteomes" id="UP001500556"/>
    </source>
</evidence>
<dbReference type="EMBL" id="BAABLO010000004">
    <property type="protein sequence ID" value="GAA4719524.1"/>
    <property type="molecule type" value="Genomic_DNA"/>
</dbReference>
<evidence type="ECO:0000313" key="4">
    <source>
        <dbReference type="EMBL" id="GAA4719524.1"/>
    </source>
</evidence>
<comment type="similarity">
    <text evidence="1">Belongs to the bacterial sugar transferase family.</text>
</comment>
<keyword evidence="2" id="KW-0812">Transmembrane</keyword>
<organism evidence="4 5">
    <name type="scientific">Pedococcus ginsenosidimutans</name>
    <dbReference type="NCBI Taxonomy" id="490570"/>
    <lineage>
        <taxon>Bacteria</taxon>
        <taxon>Bacillati</taxon>
        <taxon>Actinomycetota</taxon>
        <taxon>Actinomycetes</taxon>
        <taxon>Micrococcales</taxon>
        <taxon>Intrasporangiaceae</taxon>
        <taxon>Pedococcus</taxon>
    </lineage>
</organism>
<evidence type="ECO:0000256" key="1">
    <source>
        <dbReference type="ARBA" id="ARBA00006464"/>
    </source>
</evidence>
<comment type="caution">
    <text evidence="4">The sequence shown here is derived from an EMBL/GenBank/DDBJ whole genome shotgun (WGS) entry which is preliminary data.</text>
</comment>
<dbReference type="PANTHER" id="PTHR30576">
    <property type="entry name" value="COLANIC BIOSYNTHESIS UDP-GLUCOSE LIPID CARRIER TRANSFERASE"/>
    <property type="match status" value="1"/>
</dbReference>